<organism evidence="2 3">
    <name type="scientific">Lactarius akahatsu</name>
    <dbReference type="NCBI Taxonomy" id="416441"/>
    <lineage>
        <taxon>Eukaryota</taxon>
        <taxon>Fungi</taxon>
        <taxon>Dikarya</taxon>
        <taxon>Basidiomycota</taxon>
        <taxon>Agaricomycotina</taxon>
        <taxon>Agaricomycetes</taxon>
        <taxon>Russulales</taxon>
        <taxon>Russulaceae</taxon>
        <taxon>Lactarius</taxon>
    </lineage>
</organism>
<proteinExistence type="predicted"/>
<sequence>MPAHAPSAMKVQKVSPNARLRPICSKIKSFYSHSLPMQILPISCNRASIKQFNFFPNSMEALGCLMQYPMLIDLAQTTQKHSEDSRQPDHFQGEAIEPDDHFSPDMDIDLGSPDAMAQAGAYLGMDPNISGSDSEMDHGVLSGAGSGFVGSDSDSDDEAEAELHPALLLF</sequence>
<protein>
    <submittedName>
        <fullName evidence="2">Uncharacterized protein</fullName>
    </submittedName>
</protein>
<keyword evidence="3" id="KW-1185">Reference proteome</keyword>
<comment type="caution">
    <text evidence="2">The sequence shown here is derived from an EMBL/GenBank/DDBJ whole genome shotgun (WGS) entry which is preliminary data.</text>
</comment>
<evidence type="ECO:0000256" key="1">
    <source>
        <dbReference type="SAM" id="MobiDB-lite"/>
    </source>
</evidence>
<dbReference type="EMBL" id="JAKELL010000191">
    <property type="protein sequence ID" value="KAH8979000.1"/>
    <property type="molecule type" value="Genomic_DNA"/>
</dbReference>
<feature type="region of interest" description="Disordered" evidence="1">
    <location>
        <begin position="126"/>
        <end position="164"/>
    </location>
</feature>
<accession>A0AAD4L932</accession>
<evidence type="ECO:0000313" key="2">
    <source>
        <dbReference type="EMBL" id="KAH8979000.1"/>
    </source>
</evidence>
<feature type="region of interest" description="Disordered" evidence="1">
    <location>
        <begin position="77"/>
        <end position="104"/>
    </location>
</feature>
<reference evidence="2" key="1">
    <citation type="submission" date="2022-01" db="EMBL/GenBank/DDBJ databases">
        <title>Comparative genomics reveals a dynamic genome evolution in the ectomycorrhizal milk-cap (Lactarius) mushrooms.</title>
        <authorList>
            <consortium name="DOE Joint Genome Institute"/>
            <person name="Lebreton A."/>
            <person name="Tang N."/>
            <person name="Kuo A."/>
            <person name="LaButti K."/>
            <person name="Drula E."/>
            <person name="Barry K."/>
            <person name="Clum A."/>
            <person name="Lipzen A."/>
            <person name="Mousain D."/>
            <person name="Ng V."/>
            <person name="Wang R."/>
            <person name="Wang X."/>
            <person name="Dai Y."/>
            <person name="Henrissat B."/>
            <person name="Grigoriev I.V."/>
            <person name="Guerin-Laguette A."/>
            <person name="Yu F."/>
            <person name="Martin F.M."/>
        </authorList>
    </citation>
    <scope>NUCLEOTIDE SEQUENCE</scope>
    <source>
        <strain evidence="2">QP</strain>
    </source>
</reference>
<name>A0AAD4L932_9AGAM</name>
<feature type="compositionally biased region" description="Basic and acidic residues" evidence="1">
    <location>
        <begin position="80"/>
        <end position="104"/>
    </location>
</feature>
<evidence type="ECO:0000313" key="3">
    <source>
        <dbReference type="Proteomes" id="UP001201163"/>
    </source>
</evidence>
<gene>
    <name evidence="2" type="ORF">EDB92DRAFT_1821238</name>
</gene>
<dbReference type="Proteomes" id="UP001201163">
    <property type="component" value="Unassembled WGS sequence"/>
</dbReference>
<dbReference type="AlphaFoldDB" id="A0AAD4L932"/>